<dbReference type="InterPro" id="IPR036390">
    <property type="entry name" value="WH_DNA-bd_sf"/>
</dbReference>
<dbReference type="InterPro" id="IPR049945">
    <property type="entry name" value="AAA_22"/>
</dbReference>
<feature type="domain" description="AAA+ ATPase" evidence="9">
    <location>
        <begin position="179"/>
        <end position="315"/>
    </location>
</feature>
<dbReference type="InterPro" id="IPR003593">
    <property type="entry name" value="AAA+_ATPase"/>
</dbReference>
<dbReference type="SUPFAM" id="SSF52540">
    <property type="entry name" value="P-loop containing nucleoside triphosphate hydrolases"/>
    <property type="match status" value="1"/>
</dbReference>
<dbReference type="Pfam" id="PF22606">
    <property type="entry name" value="Cdc6-ORC-like_ATPase_lid"/>
    <property type="match status" value="1"/>
</dbReference>
<dbReference type="PIRSF" id="PIRSF001767">
    <property type="entry name" value="Cdc6"/>
    <property type="match status" value="1"/>
</dbReference>
<dbReference type="CDD" id="cd00009">
    <property type="entry name" value="AAA"/>
    <property type="match status" value="1"/>
</dbReference>
<feature type="compositionally biased region" description="Polar residues" evidence="8">
    <location>
        <begin position="24"/>
        <end position="43"/>
    </location>
</feature>
<proteinExistence type="inferred from homology"/>
<dbReference type="Pfam" id="PF09079">
    <property type="entry name" value="WHD_Cdc6"/>
    <property type="match status" value="1"/>
</dbReference>
<dbReference type="InterPro" id="IPR027417">
    <property type="entry name" value="P-loop_NTPase"/>
</dbReference>
<dbReference type="Gene3D" id="1.10.8.60">
    <property type="match status" value="1"/>
</dbReference>
<dbReference type="SMART" id="SM01074">
    <property type="entry name" value="Cdc6_C"/>
    <property type="match status" value="1"/>
</dbReference>
<organism evidence="11 12">
    <name type="scientific">Porites evermanni</name>
    <dbReference type="NCBI Taxonomy" id="104178"/>
    <lineage>
        <taxon>Eukaryota</taxon>
        <taxon>Metazoa</taxon>
        <taxon>Cnidaria</taxon>
        <taxon>Anthozoa</taxon>
        <taxon>Hexacorallia</taxon>
        <taxon>Scleractinia</taxon>
        <taxon>Fungiina</taxon>
        <taxon>Poritidae</taxon>
        <taxon>Porites</taxon>
    </lineage>
</organism>
<comment type="similarity">
    <text evidence="2 7">Belongs to the CDC6/cdc18 family.</text>
</comment>
<feature type="compositionally biased region" description="Basic and acidic residues" evidence="8">
    <location>
        <begin position="402"/>
        <end position="411"/>
    </location>
</feature>
<name>A0ABN8MB03_9CNID</name>
<protein>
    <recommendedName>
        <fullName evidence="7">Cell division control protein</fullName>
    </recommendedName>
</protein>
<dbReference type="SUPFAM" id="SSF46785">
    <property type="entry name" value="Winged helix' DNA-binding domain"/>
    <property type="match status" value="1"/>
</dbReference>
<reference evidence="11 12" key="1">
    <citation type="submission" date="2022-05" db="EMBL/GenBank/DDBJ databases">
        <authorList>
            <consortium name="Genoscope - CEA"/>
            <person name="William W."/>
        </authorList>
    </citation>
    <scope>NUCLEOTIDE SEQUENCE [LARGE SCALE GENOMIC DNA]</scope>
</reference>
<evidence type="ECO:0000256" key="2">
    <source>
        <dbReference type="ARBA" id="ARBA00006184"/>
    </source>
</evidence>
<dbReference type="Gene3D" id="1.10.10.10">
    <property type="entry name" value="Winged helix-like DNA-binding domain superfamily/Winged helix DNA-binding domain"/>
    <property type="match status" value="1"/>
</dbReference>
<evidence type="ECO:0000256" key="1">
    <source>
        <dbReference type="ARBA" id="ARBA00004123"/>
    </source>
</evidence>
<keyword evidence="5 7" id="KW-0539">Nucleus</keyword>
<evidence type="ECO:0000256" key="3">
    <source>
        <dbReference type="ARBA" id="ARBA00022618"/>
    </source>
</evidence>
<dbReference type="Proteomes" id="UP001159427">
    <property type="component" value="Unassembled WGS sequence"/>
</dbReference>
<dbReference type="InterPro" id="IPR050311">
    <property type="entry name" value="ORC1/CDC6"/>
</dbReference>
<feature type="region of interest" description="Disordered" evidence="8">
    <location>
        <begin position="1"/>
        <end position="127"/>
    </location>
</feature>
<feature type="compositionally biased region" description="Polar residues" evidence="8">
    <location>
        <begin position="1"/>
        <end position="11"/>
    </location>
</feature>
<evidence type="ECO:0000313" key="12">
    <source>
        <dbReference type="Proteomes" id="UP001159427"/>
    </source>
</evidence>
<comment type="function">
    <text evidence="7">Involved in the initiation of DNA replication. Also participates in checkpoint controls that ensure DNA replication is completed before mitosis is initiated.</text>
</comment>
<feature type="domain" description="Cdc6 C-terminal" evidence="10">
    <location>
        <begin position="452"/>
        <end position="532"/>
    </location>
</feature>
<dbReference type="PANTHER" id="PTHR10763:SF26">
    <property type="entry name" value="CELL DIVISION CONTROL PROTEIN 6 HOMOLOG"/>
    <property type="match status" value="1"/>
</dbReference>
<dbReference type="InterPro" id="IPR054425">
    <property type="entry name" value="Cdc6_ORC1-like_ATPase_lid"/>
</dbReference>
<dbReference type="InterPro" id="IPR016314">
    <property type="entry name" value="Cdc6/18"/>
</dbReference>
<keyword evidence="3" id="KW-0132">Cell division</keyword>
<comment type="caution">
    <text evidence="11">The sequence shown here is derived from an EMBL/GenBank/DDBJ whole genome shotgun (WGS) entry which is preliminary data.</text>
</comment>
<keyword evidence="6" id="KW-0131">Cell cycle</keyword>
<dbReference type="InterPro" id="IPR036388">
    <property type="entry name" value="WH-like_DNA-bd_sf"/>
</dbReference>
<keyword evidence="4" id="KW-0235">DNA replication</keyword>
<evidence type="ECO:0000256" key="4">
    <source>
        <dbReference type="ARBA" id="ARBA00022705"/>
    </source>
</evidence>
<dbReference type="PANTHER" id="PTHR10763">
    <property type="entry name" value="CELL DIVISION CONTROL PROTEIN 6-RELATED"/>
    <property type="match status" value="1"/>
</dbReference>
<comment type="subcellular location">
    <subcellularLocation>
        <location evidence="1 7">Nucleus</location>
    </subcellularLocation>
</comment>
<dbReference type="Pfam" id="PF13401">
    <property type="entry name" value="AAA_22"/>
    <property type="match status" value="1"/>
</dbReference>
<accession>A0ABN8MB03</accession>
<gene>
    <name evidence="11" type="ORF">PEVE_00021776</name>
</gene>
<feature type="compositionally biased region" description="Polar residues" evidence="8">
    <location>
        <begin position="116"/>
        <end position="127"/>
    </location>
</feature>
<evidence type="ECO:0000256" key="6">
    <source>
        <dbReference type="ARBA" id="ARBA00023306"/>
    </source>
</evidence>
<evidence type="ECO:0000256" key="7">
    <source>
        <dbReference type="PIRNR" id="PIRNR001767"/>
    </source>
</evidence>
<evidence type="ECO:0000256" key="5">
    <source>
        <dbReference type="ARBA" id="ARBA00023242"/>
    </source>
</evidence>
<feature type="region of interest" description="Disordered" evidence="8">
    <location>
        <begin position="394"/>
        <end position="416"/>
    </location>
</feature>
<evidence type="ECO:0000259" key="9">
    <source>
        <dbReference type="SMART" id="SM00382"/>
    </source>
</evidence>
<evidence type="ECO:0000256" key="8">
    <source>
        <dbReference type="SAM" id="MobiDB-lite"/>
    </source>
</evidence>
<feature type="compositionally biased region" description="Polar residues" evidence="8">
    <location>
        <begin position="88"/>
        <end position="99"/>
    </location>
</feature>
<dbReference type="EMBL" id="CALNXI010000291">
    <property type="protein sequence ID" value="CAH3024145.1"/>
    <property type="molecule type" value="Genomic_DNA"/>
</dbReference>
<dbReference type="InterPro" id="IPR015163">
    <property type="entry name" value="Cdc6_C"/>
</dbReference>
<dbReference type="SMART" id="SM00382">
    <property type="entry name" value="AAA"/>
    <property type="match status" value="1"/>
</dbReference>
<evidence type="ECO:0000259" key="10">
    <source>
        <dbReference type="SMART" id="SM01074"/>
    </source>
</evidence>
<dbReference type="Gene3D" id="3.40.50.300">
    <property type="entry name" value="P-loop containing nucleotide triphosphate hydrolases"/>
    <property type="match status" value="1"/>
</dbReference>
<dbReference type="CDD" id="cd08768">
    <property type="entry name" value="Cdc6_C"/>
    <property type="match status" value="1"/>
</dbReference>
<keyword evidence="12" id="KW-1185">Reference proteome</keyword>
<sequence length="550" mass="61750">MPRVTRNSQTKIEFRVRKTRSQQKENVGTVETSGKQTPASTTSPRKRRDATKVETQTVSPKKRKNNRGKPEDVVCSDTENSDPKQKLTFANQDESSSVAQEIPKSSKKKINKGKTTDATATSTNSPGAKQILSLARQDGHQYSKVRRALHSSHPDNLLCREKEIAEIRSFLHNHLPKGKPGSLYISGAPGTGKTACLTRIMLEMKAEIRKCQVIFINCMALKQAQDIFQKIAVELVGEENCPTKVTQKFLEEEFASSKLTRIIILDEMDQLESKSQEILYTIFEWPSLPKSKLVLIGIANALDLTDRILPRLQARPKCKPELLHFAPYTRDQIVKIIQDRLTVVEERSSILDTSAIQFCARKVSAMAGDMRKALDICRRAVEVVESGERKQQILQPVQTAESARKRPETPPKPKKVGISQIASVVAEVYGSRLVAGPGVEQPTIPLQQKLLICTFLLMTKERNTKEVVLGKFHDTYCKICTRRKVSQLGQEDFLGLCNILETRGLLGIRRAKDTRMMKVTLKIDEREVDYALQDKTLLSSILQEGMPTTS</sequence>
<evidence type="ECO:0000313" key="11">
    <source>
        <dbReference type="EMBL" id="CAH3024145.1"/>
    </source>
</evidence>